<keyword evidence="3" id="KW-1005">Bacterial flagellum biogenesis</keyword>
<dbReference type="GO" id="GO:0044781">
    <property type="term" value="P:bacterial-type flagellum organization"/>
    <property type="evidence" value="ECO:0007669"/>
    <property type="project" value="UniProtKB-KW"/>
</dbReference>
<keyword evidence="2" id="KW-0963">Cytoplasm</keyword>
<dbReference type="InterPro" id="IPR008622">
    <property type="entry name" value="FliT"/>
</dbReference>
<keyword evidence="4" id="KW-0143">Chaperone</keyword>
<keyword evidence="6" id="KW-0966">Cell projection</keyword>
<dbReference type="AlphaFoldDB" id="A0AA42PNB1"/>
<comment type="caution">
    <text evidence="6">The sequence shown here is derived from an EMBL/GenBank/DDBJ whole genome shotgun (WGS) entry which is preliminary data.</text>
</comment>
<evidence type="ECO:0000256" key="4">
    <source>
        <dbReference type="ARBA" id="ARBA00023186"/>
    </source>
</evidence>
<dbReference type="Pfam" id="PF05400">
    <property type="entry name" value="FliT"/>
    <property type="match status" value="1"/>
</dbReference>
<evidence type="ECO:0000256" key="3">
    <source>
        <dbReference type="ARBA" id="ARBA00022795"/>
    </source>
</evidence>
<comment type="subcellular location">
    <subcellularLocation>
        <location evidence="1">Cytoplasm</location>
        <location evidence="1">Cytosol</location>
    </subcellularLocation>
</comment>
<dbReference type="Gene3D" id="1.20.58.380">
    <property type="entry name" value="Flagellar protein flit"/>
    <property type="match status" value="1"/>
</dbReference>
<dbReference type="EMBL" id="JAOCAP010000002">
    <property type="protein sequence ID" value="MDH1317646.1"/>
    <property type="molecule type" value="Genomic_DNA"/>
</dbReference>
<keyword evidence="6" id="KW-0969">Cilium</keyword>
<reference evidence="6" key="1">
    <citation type="submission" date="2022-09" db="EMBL/GenBank/DDBJ databases">
        <title>Intensive care unit water sources are persistently colonized with multi-drug resistant bacteria and are the site of extensive horizontal gene transfer of antibiotic resistance genes.</title>
        <authorList>
            <person name="Diorio-Toth L."/>
        </authorList>
    </citation>
    <scope>NUCLEOTIDE SEQUENCE</scope>
    <source>
        <strain evidence="6">GD03936</strain>
    </source>
</reference>
<evidence type="ECO:0000313" key="7">
    <source>
        <dbReference type="Proteomes" id="UP001158416"/>
    </source>
</evidence>
<keyword evidence="6" id="KW-0282">Flagellum</keyword>
<sequence>MDNDVMALIDELLISNAKLLQQANAGEWDVFLDESVAYTMGMRTLCDIDLTQLAQHSKTSVSARLATLLENDALLTRAIQGRLSTITTELSAMRKTSSVAKSYTAV</sequence>
<dbReference type="Proteomes" id="UP001158416">
    <property type="component" value="Unassembled WGS sequence"/>
</dbReference>
<protein>
    <recommendedName>
        <fullName evidence="5">Flagellar protein FliT</fullName>
    </recommendedName>
</protein>
<gene>
    <name evidence="6" type="ORF">N5C39_04600</name>
</gene>
<name>A0AA42PNB1_9ENTR</name>
<evidence type="ECO:0000313" key="6">
    <source>
        <dbReference type="EMBL" id="MDH1317646.1"/>
    </source>
</evidence>
<dbReference type="RefSeq" id="WP_280027789.1">
    <property type="nucleotide sequence ID" value="NZ_JAOCAP010000002.1"/>
</dbReference>
<evidence type="ECO:0000256" key="2">
    <source>
        <dbReference type="ARBA" id="ARBA00022490"/>
    </source>
</evidence>
<proteinExistence type="predicted"/>
<evidence type="ECO:0000256" key="1">
    <source>
        <dbReference type="ARBA" id="ARBA00004514"/>
    </source>
</evidence>
<evidence type="ECO:0000256" key="5">
    <source>
        <dbReference type="ARBA" id="ARBA00093797"/>
    </source>
</evidence>
<accession>A0AA42PNB1</accession>
<organism evidence="6 7">
    <name type="scientific">Enterobacter bugandensis</name>
    <dbReference type="NCBI Taxonomy" id="881260"/>
    <lineage>
        <taxon>Bacteria</taxon>
        <taxon>Pseudomonadati</taxon>
        <taxon>Pseudomonadota</taxon>
        <taxon>Gammaproteobacteria</taxon>
        <taxon>Enterobacterales</taxon>
        <taxon>Enterobacteriaceae</taxon>
        <taxon>Enterobacter</taxon>
    </lineage>
</organism>